<protein>
    <recommendedName>
        <fullName evidence="3">beta-lactamase</fullName>
        <ecNumber evidence="3">3.5.2.6</ecNumber>
    </recommendedName>
</protein>
<comment type="caution">
    <text evidence="10">The sequence shown here is derived from an EMBL/GenBank/DDBJ whole genome shotgun (WGS) entry which is preliminary data.</text>
</comment>
<evidence type="ECO:0000313" key="10">
    <source>
        <dbReference type="EMBL" id="MCC3296303.1"/>
    </source>
</evidence>
<dbReference type="SUPFAM" id="SSF56601">
    <property type="entry name" value="beta-lactamase/transpeptidase-like"/>
    <property type="match status" value="1"/>
</dbReference>
<dbReference type="SUPFAM" id="SSF56519">
    <property type="entry name" value="Penicillin binding protein dimerisation domain"/>
    <property type="match status" value="1"/>
</dbReference>
<dbReference type="Proteomes" id="UP001139158">
    <property type="component" value="Unassembled WGS sequence"/>
</dbReference>
<dbReference type="InterPro" id="IPR005311">
    <property type="entry name" value="PBP_dimer"/>
</dbReference>
<dbReference type="Pfam" id="PF03717">
    <property type="entry name" value="PBP_dimer"/>
    <property type="match status" value="1"/>
</dbReference>
<evidence type="ECO:0000256" key="5">
    <source>
        <dbReference type="ARBA" id="ARBA00022801"/>
    </source>
</evidence>
<evidence type="ECO:0000256" key="7">
    <source>
        <dbReference type="SAM" id="MobiDB-lite"/>
    </source>
</evidence>
<dbReference type="AlphaFoldDB" id="A0A9X1MAL4"/>
<evidence type="ECO:0000256" key="4">
    <source>
        <dbReference type="ARBA" id="ARBA00022729"/>
    </source>
</evidence>
<gene>
    <name evidence="10" type="ORF">LJ757_00605</name>
</gene>
<evidence type="ECO:0000256" key="2">
    <source>
        <dbReference type="ARBA" id="ARBA00007898"/>
    </source>
</evidence>
<dbReference type="PROSITE" id="PS51257">
    <property type="entry name" value="PROKAR_LIPOPROTEIN"/>
    <property type="match status" value="1"/>
</dbReference>
<name>A0A9X1MAL4_9MICC</name>
<dbReference type="InterPro" id="IPR036138">
    <property type="entry name" value="PBP_dimer_sf"/>
</dbReference>
<evidence type="ECO:0000259" key="9">
    <source>
        <dbReference type="Pfam" id="PF03717"/>
    </source>
</evidence>
<dbReference type="Gene3D" id="3.40.710.10">
    <property type="entry name" value="DD-peptidase/beta-lactamase superfamily"/>
    <property type="match status" value="2"/>
</dbReference>
<dbReference type="RefSeq" id="WP_227894046.1">
    <property type="nucleotide sequence ID" value="NZ_CP099466.1"/>
</dbReference>
<keyword evidence="4 8" id="KW-0732">Signal</keyword>
<organism evidence="10 11">
    <name type="scientific">Arthrobacter caoxuetaonis</name>
    <dbReference type="NCBI Taxonomy" id="2886935"/>
    <lineage>
        <taxon>Bacteria</taxon>
        <taxon>Bacillati</taxon>
        <taxon>Actinomycetota</taxon>
        <taxon>Actinomycetes</taxon>
        <taxon>Micrococcales</taxon>
        <taxon>Micrococcaceae</taxon>
        <taxon>Arthrobacter</taxon>
    </lineage>
</organism>
<reference evidence="10" key="1">
    <citation type="submission" date="2021-10" db="EMBL/GenBank/DDBJ databases">
        <title>Novel species in genus Arthrobacter.</title>
        <authorList>
            <person name="Liu Y."/>
        </authorList>
    </citation>
    <scope>NUCLEOTIDE SEQUENCE</scope>
    <source>
        <strain evidence="10">Zg-Y453</strain>
    </source>
</reference>
<dbReference type="GO" id="GO:0005886">
    <property type="term" value="C:plasma membrane"/>
    <property type="evidence" value="ECO:0007669"/>
    <property type="project" value="TreeGrafter"/>
</dbReference>
<keyword evidence="11" id="KW-1185">Reference proteome</keyword>
<feature type="chain" id="PRO_5040855148" description="beta-lactamase" evidence="8">
    <location>
        <begin position="25"/>
        <end position="566"/>
    </location>
</feature>
<dbReference type="GO" id="GO:0071555">
    <property type="term" value="P:cell wall organization"/>
    <property type="evidence" value="ECO:0007669"/>
    <property type="project" value="TreeGrafter"/>
</dbReference>
<sequence length="566" mass="57719">MGKHRLLASLLSFSVLGCSLAACASTERPAPEDSAGVLADGLSRLDVSGGLFASSTVDAVNGMLAHLVSGMAPLKPTVTVAGVEEISGNEAEATLDWVWDINASDTDYSYSTNVTLQLGAQNKWETRFRSTTVHPDLEPGERLVRETTTAPRADILGARNAVLVRDTPVWHVGIDKSVLTEREYGTWADYLARYLELDPGAYTAEVLAAGRRDFVEAATLRKDRVAATFEADIATIPGAATHSGRQSLASYPSFAQPLLGTVGTAPEELIAATNGELAPGDEAGLSGLQQEYDAQLRGAAAVKVRIANADQKLSEPLFELPAEPGAPLQTTLDPGLQSLAESALDGESSAAALVAVRPSTGGILAAANGPGSKGAQTALLGEYPPGSMFELVTGLAEQRGGDDSPDSVAAAARALGIGTEWRLGTAAAAGSVPQTGAQAEQAAVLAGQGGVRLSPLAVAVAGASMARGERVTPLLITPGPEPGESPETESVTGGEAAKLRRALLTPGGGAQMMAGTAASESGKASHSWALAVDDDLAVAVFIDNGAADPDSAASLLLEIFLAAVAG</sequence>
<feature type="signal peptide" evidence="8">
    <location>
        <begin position="1"/>
        <end position="24"/>
    </location>
</feature>
<evidence type="ECO:0000256" key="1">
    <source>
        <dbReference type="ARBA" id="ARBA00001526"/>
    </source>
</evidence>
<evidence type="ECO:0000313" key="11">
    <source>
        <dbReference type="Proteomes" id="UP001139158"/>
    </source>
</evidence>
<evidence type="ECO:0000256" key="8">
    <source>
        <dbReference type="SAM" id="SignalP"/>
    </source>
</evidence>
<dbReference type="GO" id="GO:0008658">
    <property type="term" value="F:penicillin binding"/>
    <property type="evidence" value="ECO:0007669"/>
    <property type="project" value="InterPro"/>
</dbReference>
<keyword evidence="6" id="KW-0046">Antibiotic resistance</keyword>
<dbReference type="Gene3D" id="3.90.1310.10">
    <property type="entry name" value="Penicillin-binding protein 2a (Domain 2)"/>
    <property type="match status" value="1"/>
</dbReference>
<dbReference type="GO" id="GO:0071972">
    <property type="term" value="F:peptidoglycan L,D-transpeptidase activity"/>
    <property type="evidence" value="ECO:0007669"/>
    <property type="project" value="TreeGrafter"/>
</dbReference>
<dbReference type="EMBL" id="JAJFZV010000001">
    <property type="protein sequence ID" value="MCC3296303.1"/>
    <property type="molecule type" value="Genomic_DNA"/>
</dbReference>
<comment type="catalytic activity">
    <reaction evidence="1">
        <text>a beta-lactam + H2O = a substituted beta-amino acid</text>
        <dbReference type="Rhea" id="RHEA:20401"/>
        <dbReference type="ChEBI" id="CHEBI:15377"/>
        <dbReference type="ChEBI" id="CHEBI:35627"/>
        <dbReference type="ChEBI" id="CHEBI:140347"/>
        <dbReference type="EC" id="3.5.2.6"/>
    </reaction>
</comment>
<evidence type="ECO:0000256" key="3">
    <source>
        <dbReference type="ARBA" id="ARBA00012865"/>
    </source>
</evidence>
<keyword evidence="5" id="KW-0378">Hydrolase</keyword>
<evidence type="ECO:0000256" key="6">
    <source>
        <dbReference type="ARBA" id="ARBA00023251"/>
    </source>
</evidence>
<dbReference type="InterPro" id="IPR050515">
    <property type="entry name" value="Beta-lactam/transpept"/>
</dbReference>
<feature type="region of interest" description="Disordered" evidence="7">
    <location>
        <begin position="473"/>
        <end position="494"/>
    </location>
</feature>
<dbReference type="InterPro" id="IPR012338">
    <property type="entry name" value="Beta-lactam/transpept-like"/>
</dbReference>
<comment type="similarity">
    <text evidence="2">Belongs to the class-D beta-lactamase family.</text>
</comment>
<dbReference type="EC" id="3.5.2.6" evidence="3"/>
<dbReference type="PANTHER" id="PTHR30627">
    <property type="entry name" value="PEPTIDOGLYCAN D,D-TRANSPEPTIDASE"/>
    <property type="match status" value="1"/>
</dbReference>
<proteinExistence type="inferred from homology"/>
<dbReference type="PANTHER" id="PTHR30627:SF6">
    <property type="entry name" value="BETA-LACTAMASE YBXI-RELATED"/>
    <property type="match status" value="1"/>
</dbReference>
<feature type="domain" description="Penicillin-binding protein dimerisation" evidence="9">
    <location>
        <begin position="148"/>
        <end position="309"/>
    </location>
</feature>
<accession>A0A9X1MAL4</accession>